<gene>
    <name evidence="1" type="ORF">JCGZ_24963</name>
</gene>
<dbReference type="Proteomes" id="UP000027138">
    <property type="component" value="Unassembled WGS sequence"/>
</dbReference>
<keyword evidence="2" id="KW-1185">Reference proteome</keyword>
<evidence type="ECO:0000313" key="2">
    <source>
        <dbReference type="Proteomes" id="UP000027138"/>
    </source>
</evidence>
<name>A0A067LA17_JATCU</name>
<dbReference type="AlphaFoldDB" id="A0A067LA17"/>
<dbReference type="EMBL" id="KK914327">
    <property type="protein sequence ID" value="KDP40964.1"/>
    <property type="molecule type" value="Genomic_DNA"/>
</dbReference>
<evidence type="ECO:0000313" key="1">
    <source>
        <dbReference type="EMBL" id="KDP40964.1"/>
    </source>
</evidence>
<sequence length="83" mass="8618">MLGMGGKAIFGIVGIEGKLGRGKVGIEGGNGGNGVGLGKFGDCRSCRAASLTCMLENDKAIKKAKMMSFLEEAIVIKEVQRVD</sequence>
<accession>A0A067LA17</accession>
<organism evidence="1 2">
    <name type="scientific">Jatropha curcas</name>
    <name type="common">Barbados nut</name>
    <dbReference type="NCBI Taxonomy" id="180498"/>
    <lineage>
        <taxon>Eukaryota</taxon>
        <taxon>Viridiplantae</taxon>
        <taxon>Streptophyta</taxon>
        <taxon>Embryophyta</taxon>
        <taxon>Tracheophyta</taxon>
        <taxon>Spermatophyta</taxon>
        <taxon>Magnoliopsida</taxon>
        <taxon>eudicotyledons</taxon>
        <taxon>Gunneridae</taxon>
        <taxon>Pentapetalae</taxon>
        <taxon>rosids</taxon>
        <taxon>fabids</taxon>
        <taxon>Malpighiales</taxon>
        <taxon>Euphorbiaceae</taxon>
        <taxon>Crotonoideae</taxon>
        <taxon>Jatropheae</taxon>
        <taxon>Jatropha</taxon>
    </lineage>
</organism>
<reference evidence="1 2" key="1">
    <citation type="journal article" date="2014" name="PLoS ONE">
        <title>Global Analysis of Gene Expression Profiles in Physic Nut (Jatropha curcas L.) Seedlings Exposed to Salt Stress.</title>
        <authorList>
            <person name="Zhang L."/>
            <person name="Zhang C."/>
            <person name="Wu P."/>
            <person name="Chen Y."/>
            <person name="Li M."/>
            <person name="Jiang H."/>
            <person name="Wu G."/>
        </authorList>
    </citation>
    <scope>NUCLEOTIDE SEQUENCE [LARGE SCALE GENOMIC DNA]</scope>
    <source>
        <strain evidence="2">cv. GZQX0401</strain>
        <tissue evidence="1">Young leaves</tissue>
    </source>
</reference>
<protein>
    <submittedName>
        <fullName evidence="1">Uncharacterized protein</fullName>
    </submittedName>
</protein>
<proteinExistence type="predicted"/>